<dbReference type="AlphaFoldDB" id="A0A6G4U9F3"/>
<proteinExistence type="predicted"/>
<keyword evidence="5" id="KW-1185">Reference proteome</keyword>
<dbReference type="PROSITE" id="PS51273">
    <property type="entry name" value="GATASE_TYPE_1"/>
    <property type="match status" value="1"/>
</dbReference>
<evidence type="ECO:0000259" key="3">
    <source>
        <dbReference type="Pfam" id="PF00117"/>
    </source>
</evidence>
<feature type="non-terminal residue" evidence="4">
    <location>
        <position position="1"/>
    </location>
</feature>
<keyword evidence="1" id="KW-0315">Glutamine amidotransferase</keyword>
<evidence type="ECO:0000313" key="4">
    <source>
        <dbReference type="EMBL" id="NGN68814.1"/>
    </source>
</evidence>
<gene>
    <name evidence="4" type="ORF">G5C51_33595</name>
</gene>
<dbReference type="SUPFAM" id="SSF52317">
    <property type="entry name" value="Class I glutamine amidotransferase-like"/>
    <property type="match status" value="1"/>
</dbReference>
<feature type="domain" description="Glutamine amidotransferase" evidence="3">
    <location>
        <begin position="15"/>
        <end position="198"/>
    </location>
</feature>
<dbReference type="PANTHER" id="PTHR43418:SF4">
    <property type="entry name" value="MULTIFUNCTIONAL TRYPTOPHAN BIOSYNTHESIS PROTEIN"/>
    <property type="match status" value="1"/>
</dbReference>
<dbReference type="InterPro" id="IPR050472">
    <property type="entry name" value="Anth_synth/Amidotransfase"/>
</dbReference>
<dbReference type="Gene3D" id="3.40.50.880">
    <property type="match status" value="1"/>
</dbReference>
<evidence type="ECO:0000313" key="5">
    <source>
        <dbReference type="Proteomes" id="UP000481583"/>
    </source>
</evidence>
<feature type="region of interest" description="Disordered" evidence="2">
    <location>
        <begin position="55"/>
        <end position="74"/>
    </location>
</feature>
<dbReference type="CDD" id="cd01743">
    <property type="entry name" value="GATase1_Anthranilate_Synthase"/>
    <property type="match status" value="1"/>
</dbReference>
<accession>A0A6G4U9F3</accession>
<dbReference type="PRINTS" id="PR00096">
    <property type="entry name" value="GATASE"/>
</dbReference>
<dbReference type="InterPro" id="IPR029062">
    <property type="entry name" value="Class_I_gatase-like"/>
</dbReference>
<dbReference type="PANTHER" id="PTHR43418">
    <property type="entry name" value="MULTIFUNCTIONAL TRYPTOPHAN BIOSYNTHESIS PROTEIN-RELATED"/>
    <property type="match status" value="1"/>
</dbReference>
<dbReference type="GO" id="GO:0004049">
    <property type="term" value="F:anthranilate synthase activity"/>
    <property type="evidence" value="ECO:0007669"/>
    <property type="project" value="TreeGrafter"/>
</dbReference>
<evidence type="ECO:0000256" key="1">
    <source>
        <dbReference type="ARBA" id="ARBA00022962"/>
    </source>
</evidence>
<dbReference type="Pfam" id="PF00117">
    <property type="entry name" value="GATase"/>
    <property type="match status" value="1"/>
</dbReference>
<dbReference type="InterPro" id="IPR017926">
    <property type="entry name" value="GATASE"/>
</dbReference>
<sequence>DAGAGVGADAGPEILVIDGEDTFTAMLAHVLRSSGSAVSVVRYDQPGLRELALSHDGPVVLGPGPGDPRDADDPKMRFLRRLTADLVREHRDGLLGVCLGHELLAAELGLELVRKEVPYQGAQEVIDFFGRPETVGFYSTFTARADDAVAVELAAHRVELSRDASSGEVHALRGPGFAGVQFHPESVLTLNGAVVVRELLAGVLV</sequence>
<protein>
    <submittedName>
        <fullName evidence="4">Aminodeoxychorismate/anthranilate synthase component II</fullName>
    </submittedName>
</protein>
<evidence type="ECO:0000256" key="2">
    <source>
        <dbReference type="SAM" id="MobiDB-lite"/>
    </source>
</evidence>
<organism evidence="4 5">
    <name type="scientific">Streptomyces coryli</name>
    <dbReference type="NCBI Taxonomy" id="1128680"/>
    <lineage>
        <taxon>Bacteria</taxon>
        <taxon>Bacillati</taxon>
        <taxon>Actinomycetota</taxon>
        <taxon>Actinomycetes</taxon>
        <taxon>Kitasatosporales</taxon>
        <taxon>Streptomycetaceae</taxon>
        <taxon>Streptomyces</taxon>
    </lineage>
</organism>
<dbReference type="EMBL" id="JAAKZV010000233">
    <property type="protein sequence ID" value="NGN68814.1"/>
    <property type="molecule type" value="Genomic_DNA"/>
</dbReference>
<dbReference type="GO" id="GO:0000162">
    <property type="term" value="P:L-tryptophan biosynthetic process"/>
    <property type="evidence" value="ECO:0007669"/>
    <property type="project" value="TreeGrafter"/>
</dbReference>
<comment type="caution">
    <text evidence="4">The sequence shown here is derived from an EMBL/GenBank/DDBJ whole genome shotgun (WGS) entry which is preliminary data.</text>
</comment>
<dbReference type="PRINTS" id="PR00097">
    <property type="entry name" value="ANTSNTHASEII"/>
</dbReference>
<dbReference type="InterPro" id="IPR006221">
    <property type="entry name" value="TrpG/PapA_dom"/>
</dbReference>
<dbReference type="RefSeq" id="WP_165243118.1">
    <property type="nucleotide sequence ID" value="NZ_JAAKZV010000233.1"/>
</dbReference>
<reference evidence="4 5" key="1">
    <citation type="submission" date="2020-02" db="EMBL/GenBank/DDBJ databases">
        <title>Whole-genome analyses of novel actinobacteria.</title>
        <authorList>
            <person name="Sahin N."/>
        </authorList>
    </citation>
    <scope>NUCLEOTIDE SEQUENCE [LARGE SCALE GENOMIC DNA]</scope>
    <source>
        <strain evidence="4 5">A7024</strain>
    </source>
</reference>
<name>A0A6G4U9F3_9ACTN</name>
<dbReference type="GO" id="GO:0005829">
    <property type="term" value="C:cytosol"/>
    <property type="evidence" value="ECO:0007669"/>
    <property type="project" value="TreeGrafter"/>
</dbReference>
<dbReference type="Proteomes" id="UP000481583">
    <property type="component" value="Unassembled WGS sequence"/>
</dbReference>